<evidence type="ECO:0000256" key="6">
    <source>
        <dbReference type="SAM" id="MobiDB-lite"/>
    </source>
</evidence>
<dbReference type="PANTHER" id="PTHR43806">
    <property type="entry name" value="PEPTIDASE S8"/>
    <property type="match status" value="1"/>
</dbReference>
<accession>A0ABP8PH77</accession>
<dbReference type="PRINTS" id="PR00723">
    <property type="entry name" value="SUBTILISIN"/>
</dbReference>
<comment type="similarity">
    <text evidence="1 5">Belongs to the peptidase S8 family.</text>
</comment>
<feature type="domain" description="Peptidase S8/S53" evidence="9">
    <location>
        <begin position="51"/>
        <end position="311"/>
    </location>
</feature>
<dbReference type="GO" id="GO:0008233">
    <property type="term" value="F:peptidase activity"/>
    <property type="evidence" value="ECO:0007669"/>
    <property type="project" value="UniProtKB-KW"/>
</dbReference>
<dbReference type="Pfam" id="PF00082">
    <property type="entry name" value="Peptidase_S8"/>
    <property type="match status" value="1"/>
</dbReference>
<evidence type="ECO:0000256" key="3">
    <source>
        <dbReference type="ARBA" id="ARBA00022801"/>
    </source>
</evidence>
<dbReference type="PANTHER" id="PTHR43806:SF11">
    <property type="entry name" value="CEREVISIN-RELATED"/>
    <property type="match status" value="1"/>
</dbReference>
<dbReference type="EMBL" id="BAABHF010000010">
    <property type="protein sequence ID" value="GAA4486056.1"/>
    <property type="molecule type" value="Genomic_DNA"/>
</dbReference>
<reference evidence="11" key="1">
    <citation type="journal article" date="2019" name="Int. J. Syst. Evol. Microbiol.">
        <title>The Global Catalogue of Microorganisms (GCM) 10K type strain sequencing project: providing services to taxonomists for standard genome sequencing and annotation.</title>
        <authorList>
            <consortium name="The Broad Institute Genomics Platform"/>
            <consortium name="The Broad Institute Genome Sequencing Center for Infectious Disease"/>
            <person name="Wu L."/>
            <person name="Ma J."/>
        </authorList>
    </citation>
    <scope>NUCLEOTIDE SEQUENCE [LARGE SCALE GENOMIC DNA]</scope>
    <source>
        <strain evidence="11">JCM 17933</strain>
    </source>
</reference>
<feature type="active site" description="Charge relay system" evidence="5">
    <location>
        <position position="98"/>
    </location>
</feature>
<keyword evidence="3 5" id="KW-0378">Hydrolase</keyword>
<keyword evidence="4 5" id="KW-0720">Serine protease</keyword>
<comment type="caution">
    <text evidence="10">The sequence shown here is derived from an EMBL/GenBank/DDBJ whole genome shotgun (WGS) entry which is preliminary data.</text>
</comment>
<feature type="region of interest" description="Disordered" evidence="6">
    <location>
        <begin position="75"/>
        <end position="95"/>
    </location>
</feature>
<feature type="transmembrane region" description="Helical" evidence="7">
    <location>
        <begin position="369"/>
        <end position="389"/>
    </location>
</feature>
<keyword evidence="11" id="KW-1185">Reference proteome</keyword>
<feature type="compositionally biased region" description="Basic and acidic residues" evidence="6">
    <location>
        <begin position="81"/>
        <end position="95"/>
    </location>
</feature>
<evidence type="ECO:0000256" key="1">
    <source>
        <dbReference type="ARBA" id="ARBA00011073"/>
    </source>
</evidence>
<keyword evidence="7" id="KW-1133">Transmembrane helix</keyword>
<evidence type="ECO:0000256" key="2">
    <source>
        <dbReference type="ARBA" id="ARBA00022670"/>
    </source>
</evidence>
<feature type="chain" id="PRO_5045393252" evidence="8">
    <location>
        <begin position="24"/>
        <end position="406"/>
    </location>
</feature>
<evidence type="ECO:0000256" key="7">
    <source>
        <dbReference type="SAM" id="Phobius"/>
    </source>
</evidence>
<dbReference type="InterPro" id="IPR000209">
    <property type="entry name" value="Peptidase_S8/S53_dom"/>
</dbReference>
<keyword evidence="2 5" id="KW-0645">Protease</keyword>
<dbReference type="PROSITE" id="PS51892">
    <property type="entry name" value="SUBTILASE"/>
    <property type="match status" value="1"/>
</dbReference>
<feature type="region of interest" description="Disordered" evidence="6">
    <location>
        <begin position="345"/>
        <end position="366"/>
    </location>
</feature>
<keyword evidence="7" id="KW-0472">Membrane</keyword>
<dbReference type="Proteomes" id="UP001500503">
    <property type="component" value="Unassembled WGS sequence"/>
</dbReference>
<gene>
    <name evidence="10" type="primary">mycP</name>
    <name evidence="10" type="ORF">GCM10023191_011590</name>
</gene>
<dbReference type="GO" id="GO:0006508">
    <property type="term" value="P:proteolysis"/>
    <property type="evidence" value="ECO:0007669"/>
    <property type="project" value="UniProtKB-KW"/>
</dbReference>
<keyword evidence="7" id="KW-0812">Transmembrane</keyword>
<feature type="active site" description="Charge relay system" evidence="5">
    <location>
        <position position="263"/>
    </location>
</feature>
<evidence type="ECO:0000256" key="8">
    <source>
        <dbReference type="SAM" id="SignalP"/>
    </source>
</evidence>
<protein>
    <submittedName>
        <fullName evidence="10">Type VII secretion-associated serine protease mycosin</fullName>
    </submittedName>
</protein>
<organism evidence="10 11">
    <name type="scientific">Actinoallomurus oryzae</name>
    <dbReference type="NCBI Taxonomy" id="502180"/>
    <lineage>
        <taxon>Bacteria</taxon>
        <taxon>Bacillati</taxon>
        <taxon>Actinomycetota</taxon>
        <taxon>Actinomycetes</taxon>
        <taxon>Streptosporangiales</taxon>
        <taxon>Thermomonosporaceae</taxon>
        <taxon>Actinoallomurus</taxon>
    </lineage>
</organism>
<dbReference type="InterPro" id="IPR036852">
    <property type="entry name" value="Peptidase_S8/S53_dom_sf"/>
</dbReference>
<name>A0ABP8PH77_9ACTN</name>
<evidence type="ECO:0000259" key="9">
    <source>
        <dbReference type="Pfam" id="PF00082"/>
    </source>
</evidence>
<evidence type="ECO:0000256" key="4">
    <source>
        <dbReference type="ARBA" id="ARBA00022825"/>
    </source>
</evidence>
<sequence length="406" mass="42020">MRRVVHTFAVMMTLLTFAHPADAATTPHPRSDEWWFSVWGVESDVWPVTRGAGVTVAVLDSGVNAALPELSGAVVKGTDTTGERTDGRRDLDDHDGGHGTAMAALIVGQGGGRTGFVGIAPEAKILPIHDTSRLGDRNGAFESYAKAIRFATDYGAKVINMSQGITSAAMEGHCDSGVQDAISYAADHDVVVVASAGNNGDTSNWPQLPGSCAGVLAVGAIDPELRPWKGTQRQPYVAVSAPGAKIPSIGKKGELFPDGEGTSASAALTSGAVALIRSRNPQMPARTVVQRLIATARPLGGPGWNDQTGYGAIQITSAMNPERHPVPASAPNPVYAALDKWRSTRYGTPAQPTPVSSAQKQGQSGSTGLPLVLGGVGTIVLVVLIGVVISRRRGRGSTSGKASRGL</sequence>
<evidence type="ECO:0000313" key="10">
    <source>
        <dbReference type="EMBL" id="GAA4486056.1"/>
    </source>
</evidence>
<proteinExistence type="inferred from homology"/>
<feature type="signal peptide" evidence="8">
    <location>
        <begin position="1"/>
        <end position="23"/>
    </location>
</feature>
<evidence type="ECO:0000256" key="5">
    <source>
        <dbReference type="PROSITE-ProRule" id="PRU01240"/>
    </source>
</evidence>
<feature type="active site" description="Charge relay system" evidence="5">
    <location>
        <position position="60"/>
    </location>
</feature>
<evidence type="ECO:0000313" key="11">
    <source>
        <dbReference type="Proteomes" id="UP001500503"/>
    </source>
</evidence>
<dbReference type="Gene3D" id="3.40.50.200">
    <property type="entry name" value="Peptidase S8/S53 domain"/>
    <property type="match status" value="1"/>
</dbReference>
<keyword evidence="8" id="KW-0732">Signal</keyword>
<feature type="compositionally biased region" description="Polar residues" evidence="6">
    <location>
        <begin position="353"/>
        <end position="363"/>
    </location>
</feature>
<dbReference type="InterPro" id="IPR015500">
    <property type="entry name" value="Peptidase_S8_subtilisin-rel"/>
</dbReference>
<dbReference type="InterPro" id="IPR050131">
    <property type="entry name" value="Peptidase_S8_subtilisin-like"/>
</dbReference>
<dbReference type="SUPFAM" id="SSF52743">
    <property type="entry name" value="Subtilisin-like"/>
    <property type="match status" value="1"/>
</dbReference>